<feature type="region of interest" description="Disordered" evidence="1">
    <location>
        <begin position="224"/>
        <end position="243"/>
    </location>
</feature>
<name>A0A6B9KZ74_PLARH</name>
<protein>
    <submittedName>
        <fullName evidence="3">Venom redulysin 6</fullName>
    </submittedName>
</protein>
<sequence>MSKIWLLLLLVGAIQLAQSFPALEEEELDDEYLLDLSDEERGFGDWAQGVWNDAKNVFKKLKKAIKQKCKEGREYLKNKGFKVEPVICEGGKKCKSCIFLPSMKKKFCLELTFYQENKIKFIKVACIRERDDKEPKEVFPPMNIALGKPSTCIKLGSILGKLCLQGVEGKAKSSKGQANINFCLAFVLKNFGVGAKLCGSYEQGKMNFKIKPKIFAGDDDDGAIIEGSETKEDEGKMVDAEVE</sequence>
<feature type="signal peptide" evidence="2">
    <location>
        <begin position="1"/>
        <end position="19"/>
    </location>
</feature>
<organism evidence="3">
    <name type="scientific">Platymeris rhadamanthus</name>
    <name type="common">Red spot assassin bug</name>
    <dbReference type="NCBI Taxonomy" id="1134088"/>
    <lineage>
        <taxon>Eukaryota</taxon>
        <taxon>Metazoa</taxon>
        <taxon>Ecdysozoa</taxon>
        <taxon>Arthropoda</taxon>
        <taxon>Hexapoda</taxon>
        <taxon>Insecta</taxon>
        <taxon>Pterygota</taxon>
        <taxon>Neoptera</taxon>
        <taxon>Paraneoptera</taxon>
        <taxon>Hemiptera</taxon>
        <taxon>Heteroptera</taxon>
        <taxon>Panheteroptera</taxon>
        <taxon>Cimicomorpha</taxon>
        <taxon>Reduviidae</taxon>
        <taxon>Platymeris</taxon>
    </lineage>
</organism>
<accession>A0A6B9KZ74</accession>
<keyword evidence="2" id="KW-0732">Signal</keyword>
<dbReference type="EMBL" id="MN208357">
    <property type="protein sequence ID" value="QHB21546.1"/>
    <property type="molecule type" value="mRNA"/>
</dbReference>
<feature type="compositionally biased region" description="Basic and acidic residues" evidence="1">
    <location>
        <begin position="228"/>
        <end position="243"/>
    </location>
</feature>
<evidence type="ECO:0000256" key="2">
    <source>
        <dbReference type="SAM" id="SignalP"/>
    </source>
</evidence>
<dbReference type="AlphaFoldDB" id="A0A6B9KZ74"/>
<evidence type="ECO:0000256" key="1">
    <source>
        <dbReference type="SAM" id="MobiDB-lite"/>
    </source>
</evidence>
<proteinExistence type="evidence at transcript level"/>
<reference evidence="3" key="1">
    <citation type="journal article" date="2019" name="Toxins">
        <title>Missiles of mass disruption: composition and glandular origin of venom used as a projectile defensive weapon by the assassin bug Platymeris rhadamanthus.</title>
        <authorList>
            <person name="Walker A.A."/>
            <person name="Robinson S.D."/>
            <person name="Undheim E.A.B."/>
            <person name="Jin J."/>
            <person name="Han X."/>
            <person name="Fry B.G."/>
            <person name="Vetter I."/>
            <person name="King G.F."/>
        </authorList>
    </citation>
    <scope>NUCLEOTIDE SEQUENCE</scope>
    <source>
        <tissue evidence="3">Venom glands</tissue>
    </source>
</reference>
<evidence type="ECO:0000313" key="3">
    <source>
        <dbReference type="EMBL" id="QHB21546.1"/>
    </source>
</evidence>
<feature type="chain" id="PRO_5025475522" evidence="2">
    <location>
        <begin position="20"/>
        <end position="243"/>
    </location>
</feature>